<proteinExistence type="predicted"/>
<comment type="caution">
    <text evidence="7">The sequence shown here is derived from an EMBL/GenBank/DDBJ whole genome shotgun (WGS) entry which is preliminary data.</text>
</comment>
<evidence type="ECO:0000256" key="6">
    <source>
        <dbReference type="SAM" id="Phobius"/>
    </source>
</evidence>
<dbReference type="CDD" id="cd16914">
    <property type="entry name" value="EcfT"/>
    <property type="match status" value="1"/>
</dbReference>
<evidence type="ECO:0000256" key="4">
    <source>
        <dbReference type="ARBA" id="ARBA00022989"/>
    </source>
</evidence>
<dbReference type="AlphaFoldDB" id="A0A4Q8ARB7"/>
<dbReference type="InterPro" id="IPR051611">
    <property type="entry name" value="ECF_transporter_component"/>
</dbReference>
<comment type="subcellular location">
    <subcellularLocation>
        <location evidence="1">Membrane</location>
        <topology evidence="1">Multi-pass membrane protein</topology>
    </subcellularLocation>
</comment>
<accession>A0A4Q8ARB7</accession>
<evidence type="ECO:0000313" key="8">
    <source>
        <dbReference type="Proteomes" id="UP000291483"/>
    </source>
</evidence>
<dbReference type="OrthoDB" id="6400at2"/>
<keyword evidence="8" id="KW-1185">Reference proteome</keyword>
<dbReference type="GO" id="GO:0005886">
    <property type="term" value="C:plasma membrane"/>
    <property type="evidence" value="ECO:0007669"/>
    <property type="project" value="UniProtKB-ARBA"/>
</dbReference>
<dbReference type="InterPro" id="IPR003339">
    <property type="entry name" value="ABC/ECF_trnsptr_transmembrane"/>
</dbReference>
<gene>
    <name evidence="7" type="ORF">EV379_2951</name>
</gene>
<dbReference type="PANTHER" id="PTHR34857:SF2">
    <property type="entry name" value="SLL0384 PROTEIN"/>
    <property type="match status" value="1"/>
</dbReference>
<feature type="transmembrane region" description="Helical" evidence="6">
    <location>
        <begin position="74"/>
        <end position="92"/>
    </location>
</feature>
<name>A0A4Q8ARB7_9MICO</name>
<dbReference type="Pfam" id="PF02361">
    <property type="entry name" value="CbiQ"/>
    <property type="match status" value="1"/>
</dbReference>
<dbReference type="PANTHER" id="PTHR34857">
    <property type="entry name" value="SLL0384 PROTEIN"/>
    <property type="match status" value="1"/>
</dbReference>
<keyword evidence="2" id="KW-1003">Cell membrane</keyword>
<feature type="transmembrane region" description="Helical" evidence="6">
    <location>
        <begin position="21"/>
        <end position="41"/>
    </location>
</feature>
<reference evidence="7 8" key="1">
    <citation type="submission" date="2019-02" db="EMBL/GenBank/DDBJ databases">
        <title>Sequencing the genomes of 1000 actinobacteria strains.</title>
        <authorList>
            <person name="Klenk H.-P."/>
        </authorList>
    </citation>
    <scope>NUCLEOTIDE SEQUENCE [LARGE SCALE GENOMIC DNA]</scope>
    <source>
        <strain evidence="7 8">DSM 18319</strain>
    </source>
</reference>
<evidence type="ECO:0000256" key="2">
    <source>
        <dbReference type="ARBA" id="ARBA00022475"/>
    </source>
</evidence>
<protein>
    <submittedName>
        <fullName evidence="7">Cobalt/nickel transport system permease protein/energy-coupling factor transport system permease protein</fullName>
    </submittedName>
</protein>
<feature type="transmembrane region" description="Helical" evidence="6">
    <location>
        <begin position="112"/>
        <end position="133"/>
    </location>
</feature>
<dbReference type="Proteomes" id="UP000291483">
    <property type="component" value="Unassembled WGS sequence"/>
</dbReference>
<evidence type="ECO:0000256" key="3">
    <source>
        <dbReference type="ARBA" id="ARBA00022692"/>
    </source>
</evidence>
<keyword evidence="4 6" id="KW-1133">Transmembrane helix</keyword>
<dbReference type="RefSeq" id="WP_130506765.1">
    <property type="nucleotide sequence ID" value="NZ_SHLC01000001.1"/>
</dbReference>
<evidence type="ECO:0000256" key="1">
    <source>
        <dbReference type="ARBA" id="ARBA00004141"/>
    </source>
</evidence>
<keyword evidence="3 6" id="KW-0812">Transmembrane</keyword>
<evidence type="ECO:0000313" key="7">
    <source>
        <dbReference type="EMBL" id="RZU66589.1"/>
    </source>
</evidence>
<dbReference type="EMBL" id="SHLC01000001">
    <property type="protein sequence ID" value="RZU66589.1"/>
    <property type="molecule type" value="Genomic_DNA"/>
</dbReference>
<organism evidence="7 8">
    <name type="scientific">Microterricola gilva</name>
    <dbReference type="NCBI Taxonomy" id="393267"/>
    <lineage>
        <taxon>Bacteria</taxon>
        <taxon>Bacillati</taxon>
        <taxon>Actinomycetota</taxon>
        <taxon>Actinomycetes</taxon>
        <taxon>Micrococcales</taxon>
        <taxon>Microbacteriaceae</taxon>
        <taxon>Microterricola</taxon>
    </lineage>
</organism>
<sequence length="263" mass="27926">MSSEFIDGFRRPATQGNGIRDLNPITVLVALASLAAIAVAIPGLLAPTLICASFVVIAFCAGIGPSFASTYAKLFAVVGLILFVLRAAFIPGEQILFEVGPIAVSMEGVIEGARFTLVVMAMCGAVTLFFSLIPMKYLMLALELKGMTPKASYVILASFQSIIDLGKNAKVVMDAQKSRGIETEGSIAQRVRAFVPILAPVFLAAMNETEERALALDARAFNSRQAHSHLVILHGIRTRDIVVLCAAVTLAAASILGALLTWY</sequence>
<keyword evidence="5 6" id="KW-0472">Membrane</keyword>
<evidence type="ECO:0000256" key="5">
    <source>
        <dbReference type="ARBA" id="ARBA00023136"/>
    </source>
</evidence>
<feature type="transmembrane region" description="Helical" evidence="6">
    <location>
        <begin position="47"/>
        <end position="67"/>
    </location>
</feature>
<feature type="transmembrane region" description="Helical" evidence="6">
    <location>
        <begin position="241"/>
        <end position="262"/>
    </location>
</feature>